<gene>
    <name evidence="4" type="ORF">B296_00029730</name>
</gene>
<dbReference type="GO" id="GO:0000922">
    <property type="term" value="C:spindle pole"/>
    <property type="evidence" value="ECO:0007669"/>
    <property type="project" value="TreeGrafter"/>
</dbReference>
<dbReference type="PANTHER" id="PTHR22706">
    <property type="entry name" value="ASSEMBLY FACTOR FOR SPINDLE MICROTUBULES"/>
    <property type="match status" value="1"/>
</dbReference>
<dbReference type="InterPro" id="IPR011989">
    <property type="entry name" value="ARM-like"/>
</dbReference>
<dbReference type="AlphaFoldDB" id="A0A427AGM8"/>
<reference evidence="4 5" key="1">
    <citation type="journal article" date="2014" name="Agronomy (Basel)">
        <title>A Draft Genome Sequence for Ensete ventricosum, the Drought-Tolerant Tree Against Hunger.</title>
        <authorList>
            <person name="Harrison J."/>
            <person name="Moore K.A."/>
            <person name="Paszkiewicz K."/>
            <person name="Jones T."/>
            <person name="Grant M."/>
            <person name="Ambacheew D."/>
            <person name="Muzemil S."/>
            <person name="Studholme D.J."/>
        </authorList>
    </citation>
    <scope>NUCLEOTIDE SEQUENCE [LARGE SCALE GENOMIC DNA]</scope>
</reference>
<dbReference type="InterPro" id="IPR051185">
    <property type="entry name" value="ASPM"/>
</dbReference>
<dbReference type="GO" id="GO:0005737">
    <property type="term" value="C:cytoplasm"/>
    <property type="evidence" value="ECO:0007669"/>
    <property type="project" value="UniProtKB-SubCell"/>
</dbReference>
<accession>A0A427AGM8</accession>
<dbReference type="GO" id="GO:0007051">
    <property type="term" value="P:spindle organization"/>
    <property type="evidence" value="ECO:0007669"/>
    <property type="project" value="TreeGrafter"/>
</dbReference>
<organism evidence="4 5">
    <name type="scientific">Ensete ventricosum</name>
    <name type="common">Abyssinian banana</name>
    <name type="synonym">Musa ensete</name>
    <dbReference type="NCBI Taxonomy" id="4639"/>
    <lineage>
        <taxon>Eukaryota</taxon>
        <taxon>Viridiplantae</taxon>
        <taxon>Streptophyta</taxon>
        <taxon>Embryophyta</taxon>
        <taxon>Tracheophyta</taxon>
        <taxon>Spermatophyta</taxon>
        <taxon>Magnoliopsida</taxon>
        <taxon>Liliopsida</taxon>
        <taxon>Zingiberales</taxon>
        <taxon>Musaceae</taxon>
        <taxon>Ensete</taxon>
    </lineage>
</organism>
<dbReference type="Proteomes" id="UP000287651">
    <property type="component" value="Unassembled WGS sequence"/>
</dbReference>
<dbReference type="Gene3D" id="1.25.10.10">
    <property type="entry name" value="Leucine-rich Repeat Variant"/>
    <property type="match status" value="1"/>
</dbReference>
<evidence type="ECO:0008006" key="6">
    <source>
        <dbReference type="Google" id="ProtNLM"/>
    </source>
</evidence>
<sequence>MFFQSYWRGYLVRKCSTQQLFDLRCKLKVSDAHVEDDVQLISRLVAALSELFCCKSIRYLRHTCATLSKIFPFLVILTDCQCNATEHSEKCCETIVNAGAIDILLKQVRMLNRGIPDQEVKKHVLSTLRNIVRYPLLLQVFIDTPHSGEIIFQEVLRFGHLKTLSAECVLFLSSIHFLASKWVAVY</sequence>
<dbReference type="GO" id="GO:0051295">
    <property type="term" value="P:establishment of meiotic spindle localization"/>
    <property type="evidence" value="ECO:0007669"/>
    <property type="project" value="TreeGrafter"/>
</dbReference>
<comment type="caution">
    <text evidence="4">The sequence shown here is derived from an EMBL/GenBank/DDBJ whole genome shotgun (WGS) entry which is preliminary data.</text>
</comment>
<dbReference type="InterPro" id="IPR000225">
    <property type="entry name" value="Armadillo"/>
</dbReference>
<evidence type="ECO:0000313" key="5">
    <source>
        <dbReference type="Proteomes" id="UP000287651"/>
    </source>
</evidence>
<dbReference type="PANTHER" id="PTHR22706:SF1">
    <property type="entry name" value="ASSEMBLY FACTOR FOR SPINDLE MICROTUBULES"/>
    <property type="match status" value="1"/>
</dbReference>
<comment type="subcellular location">
    <subcellularLocation>
        <location evidence="1">Cytoplasm</location>
    </subcellularLocation>
</comment>
<evidence type="ECO:0000256" key="3">
    <source>
        <dbReference type="ARBA" id="ARBA00022860"/>
    </source>
</evidence>
<dbReference type="GO" id="GO:0000278">
    <property type="term" value="P:mitotic cell cycle"/>
    <property type="evidence" value="ECO:0007669"/>
    <property type="project" value="TreeGrafter"/>
</dbReference>
<evidence type="ECO:0000313" key="4">
    <source>
        <dbReference type="EMBL" id="RRT75312.1"/>
    </source>
</evidence>
<dbReference type="InterPro" id="IPR016024">
    <property type="entry name" value="ARM-type_fold"/>
</dbReference>
<evidence type="ECO:0000256" key="2">
    <source>
        <dbReference type="ARBA" id="ARBA00022490"/>
    </source>
</evidence>
<keyword evidence="3" id="KW-0112">Calmodulin-binding</keyword>
<dbReference type="EMBL" id="AMZH03002518">
    <property type="protein sequence ID" value="RRT75312.1"/>
    <property type="molecule type" value="Genomic_DNA"/>
</dbReference>
<dbReference type="SMART" id="SM00185">
    <property type="entry name" value="ARM"/>
    <property type="match status" value="1"/>
</dbReference>
<dbReference type="PROSITE" id="PS50096">
    <property type="entry name" value="IQ"/>
    <property type="match status" value="1"/>
</dbReference>
<name>A0A427AGM8_ENSVE</name>
<proteinExistence type="predicted"/>
<dbReference type="GO" id="GO:0005516">
    <property type="term" value="F:calmodulin binding"/>
    <property type="evidence" value="ECO:0007669"/>
    <property type="project" value="UniProtKB-KW"/>
</dbReference>
<protein>
    <recommendedName>
        <fullName evidence="6">Armadillo repeat-containing domain-containing protein</fullName>
    </recommendedName>
</protein>
<evidence type="ECO:0000256" key="1">
    <source>
        <dbReference type="ARBA" id="ARBA00004496"/>
    </source>
</evidence>
<keyword evidence="2" id="KW-0963">Cytoplasm</keyword>
<dbReference type="SUPFAM" id="SSF48371">
    <property type="entry name" value="ARM repeat"/>
    <property type="match status" value="1"/>
</dbReference>